<dbReference type="RefSeq" id="WP_252621120.1">
    <property type="nucleotide sequence ID" value="NZ_CP099490.1"/>
</dbReference>
<evidence type="ECO:0000256" key="1">
    <source>
        <dbReference type="SAM" id="SignalP"/>
    </source>
</evidence>
<keyword evidence="1" id="KW-0732">Signal</keyword>
<organism evidence="2 3">
    <name type="scientific">Ornithinimicrobium cryptoxanthini</name>
    <dbReference type="NCBI Taxonomy" id="2934161"/>
    <lineage>
        <taxon>Bacteria</taxon>
        <taxon>Bacillati</taxon>
        <taxon>Actinomycetota</taxon>
        <taxon>Actinomycetes</taxon>
        <taxon>Micrococcales</taxon>
        <taxon>Ornithinimicrobiaceae</taxon>
        <taxon>Ornithinimicrobium</taxon>
    </lineage>
</organism>
<feature type="signal peptide" evidence="1">
    <location>
        <begin position="1"/>
        <end position="19"/>
    </location>
</feature>
<evidence type="ECO:0000313" key="3">
    <source>
        <dbReference type="Proteomes" id="UP001056535"/>
    </source>
</evidence>
<evidence type="ECO:0000313" key="2">
    <source>
        <dbReference type="EMBL" id="USQ76425.1"/>
    </source>
</evidence>
<dbReference type="PROSITE" id="PS51257">
    <property type="entry name" value="PROKAR_LIPOPROTEIN"/>
    <property type="match status" value="1"/>
</dbReference>
<evidence type="ECO:0008006" key="4">
    <source>
        <dbReference type="Google" id="ProtNLM"/>
    </source>
</evidence>
<accession>A0ABY4YIU4</accession>
<feature type="chain" id="PRO_5045778973" description="DUF5642 domain-containing protein" evidence="1">
    <location>
        <begin position="20"/>
        <end position="221"/>
    </location>
</feature>
<dbReference type="Proteomes" id="UP001056535">
    <property type="component" value="Chromosome"/>
</dbReference>
<keyword evidence="3" id="KW-1185">Reference proteome</keyword>
<protein>
    <recommendedName>
        <fullName evidence="4">DUF5642 domain-containing protein</fullName>
    </recommendedName>
</protein>
<gene>
    <name evidence="2" type="ORF">NF557_00385</name>
</gene>
<sequence>MRKRCAMRRTMTIALTATALLGLSACGGSEPLTQEQSREALLTQEDFPLDGFTAGTVEEGASDSEATDALADFPGADQFSDECTDALESVENVGSKFTTQSSVDFTGDDPSATLIGPAEVTVVVASLEEGDNPLEAVNALSSACDEVKIEEQGMELTINFNEVDGDAQGAKISLSMGGQAMEMVIAGREDGGNYAVVTGTGVSDEELMEVLDAQEEKIADL</sequence>
<reference evidence="2" key="1">
    <citation type="submission" date="2022-06" db="EMBL/GenBank/DDBJ databases">
        <title>Ornithinimicrobium JY.X270.</title>
        <authorList>
            <person name="Huang Y."/>
        </authorList>
    </citation>
    <scope>NUCLEOTIDE SEQUENCE</scope>
    <source>
        <strain evidence="2">JY.X270</strain>
    </source>
</reference>
<name>A0ABY4YIU4_9MICO</name>
<proteinExistence type="predicted"/>
<dbReference type="EMBL" id="CP099490">
    <property type="protein sequence ID" value="USQ76425.1"/>
    <property type="molecule type" value="Genomic_DNA"/>
</dbReference>